<dbReference type="InterPro" id="IPR036794">
    <property type="entry name" value="ATP_F1_dsu/esu_C_sf"/>
</dbReference>
<evidence type="ECO:0000256" key="6">
    <source>
        <dbReference type="ARBA" id="ARBA00023196"/>
    </source>
</evidence>
<keyword evidence="7 8" id="KW-0066">ATP synthesis</keyword>
<dbReference type="InterPro" id="IPR020547">
    <property type="entry name" value="ATP_synth_F1_esu_C"/>
</dbReference>
<evidence type="ECO:0000256" key="7">
    <source>
        <dbReference type="ARBA" id="ARBA00023310"/>
    </source>
</evidence>
<comment type="subunit">
    <text evidence="8 9">F-type ATPases have 2 components, CF(1) - the catalytic core - and CF(0) - the membrane proton channel. CF(1) has five subunits: alpha(3), beta(3), gamma(1), delta(1), epsilon(1). CF(0) has three main subunits: a, b and c.</text>
</comment>
<reference evidence="12 13" key="1">
    <citation type="submission" date="2021-10" db="EMBL/GenBank/DDBJ databases">
        <title>Anaerobic single-cell dispensing facilitates the cultivation of human gut bacteria.</title>
        <authorList>
            <person name="Afrizal A."/>
        </authorList>
    </citation>
    <scope>NUCLEOTIDE SEQUENCE [LARGE SCALE GENOMIC DNA]</scope>
    <source>
        <strain evidence="12 13">CLA-AA-H246</strain>
    </source>
</reference>
<dbReference type="Pfam" id="PF02823">
    <property type="entry name" value="ATP-synt_DE_N"/>
    <property type="match status" value="1"/>
</dbReference>
<evidence type="ECO:0000256" key="8">
    <source>
        <dbReference type="HAMAP-Rule" id="MF_00530"/>
    </source>
</evidence>
<dbReference type="Gene3D" id="1.20.5.440">
    <property type="entry name" value="ATP synthase delta/epsilon subunit, C-terminal domain"/>
    <property type="match status" value="1"/>
</dbReference>
<dbReference type="PANTHER" id="PTHR13822">
    <property type="entry name" value="ATP SYNTHASE DELTA/EPSILON CHAIN"/>
    <property type="match status" value="1"/>
</dbReference>
<dbReference type="HAMAP" id="MF_00530">
    <property type="entry name" value="ATP_synth_epsil_bac"/>
    <property type="match status" value="1"/>
</dbReference>
<evidence type="ECO:0000259" key="11">
    <source>
        <dbReference type="Pfam" id="PF02823"/>
    </source>
</evidence>
<dbReference type="PANTHER" id="PTHR13822:SF10">
    <property type="entry name" value="ATP SYNTHASE EPSILON CHAIN, CHLOROPLASTIC"/>
    <property type="match status" value="1"/>
</dbReference>
<evidence type="ECO:0000259" key="10">
    <source>
        <dbReference type="Pfam" id="PF00401"/>
    </source>
</evidence>
<evidence type="ECO:0000256" key="3">
    <source>
        <dbReference type="ARBA" id="ARBA00022448"/>
    </source>
</evidence>
<comment type="subcellular location">
    <subcellularLocation>
        <location evidence="1 8">Cell membrane</location>
        <topology evidence="1 8">Peripheral membrane protein</topology>
    </subcellularLocation>
</comment>
<dbReference type="Pfam" id="PF00401">
    <property type="entry name" value="ATP-synt_DE"/>
    <property type="match status" value="1"/>
</dbReference>
<keyword evidence="8" id="KW-1003">Cell membrane</keyword>
<dbReference type="InterPro" id="IPR020546">
    <property type="entry name" value="ATP_synth_F1_dsu/esu_N"/>
</dbReference>
<evidence type="ECO:0000256" key="9">
    <source>
        <dbReference type="RuleBase" id="RU003656"/>
    </source>
</evidence>
<evidence type="ECO:0000313" key="12">
    <source>
        <dbReference type="EMBL" id="MCC2149249.1"/>
    </source>
</evidence>
<keyword evidence="5 8" id="KW-0472">Membrane</keyword>
<dbReference type="InterPro" id="IPR036771">
    <property type="entry name" value="ATPsynth_dsu/esu_N"/>
</dbReference>
<dbReference type="RefSeq" id="WP_248835400.1">
    <property type="nucleotide sequence ID" value="NZ_JAJEQE010000024.1"/>
</dbReference>
<evidence type="ECO:0000313" key="13">
    <source>
        <dbReference type="Proteomes" id="UP001299235"/>
    </source>
</evidence>
<sequence length="139" mass="15522">MAADNLFDLKIITPDRVFYSGKASFLELNTVEGGIGIYKNHIPMTTVLEPGIATITEEGGNKKEAALHTGFMEILGDRITILAEIAEWPDEIDRNRAQEAKIRAERRLQNDKSNVNITRAELALHKALVRIELADHVTK</sequence>
<evidence type="ECO:0000256" key="4">
    <source>
        <dbReference type="ARBA" id="ARBA00023065"/>
    </source>
</evidence>
<keyword evidence="3 8" id="KW-0813">Transport</keyword>
<proteinExistence type="inferred from homology"/>
<dbReference type="Proteomes" id="UP001299235">
    <property type="component" value="Unassembled WGS sequence"/>
</dbReference>
<gene>
    <name evidence="8 12" type="primary">atpC</name>
    <name evidence="12" type="ORF">LKD42_08265</name>
</gene>
<dbReference type="SUPFAM" id="SSF51344">
    <property type="entry name" value="Epsilon subunit of F1F0-ATP synthase N-terminal domain"/>
    <property type="match status" value="1"/>
</dbReference>
<evidence type="ECO:0000256" key="1">
    <source>
        <dbReference type="ARBA" id="ARBA00004202"/>
    </source>
</evidence>
<dbReference type="InterPro" id="IPR001469">
    <property type="entry name" value="ATP_synth_F1_dsu/esu"/>
</dbReference>
<keyword evidence="8" id="KW-0375">Hydrogen ion transport</keyword>
<protein>
    <recommendedName>
        <fullName evidence="8">ATP synthase epsilon chain</fullName>
    </recommendedName>
    <alternativeName>
        <fullName evidence="8">ATP synthase F1 sector epsilon subunit</fullName>
    </alternativeName>
    <alternativeName>
        <fullName evidence="8">F-ATPase epsilon subunit</fullName>
    </alternativeName>
</protein>
<feature type="domain" description="ATP synthase F1 complex delta/epsilon subunit N-terminal" evidence="11">
    <location>
        <begin position="7"/>
        <end position="85"/>
    </location>
</feature>
<evidence type="ECO:0000256" key="2">
    <source>
        <dbReference type="ARBA" id="ARBA00005712"/>
    </source>
</evidence>
<keyword evidence="4 8" id="KW-0406">Ion transport</keyword>
<feature type="domain" description="ATP synthase epsilon subunit C-terminal" evidence="10">
    <location>
        <begin position="90"/>
        <end position="134"/>
    </location>
</feature>
<name>A0ABS8EWV0_9FIRM</name>
<dbReference type="Gene3D" id="2.60.15.10">
    <property type="entry name" value="F0F1 ATP synthase delta/epsilon subunit, N-terminal"/>
    <property type="match status" value="1"/>
</dbReference>
<dbReference type="SUPFAM" id="SSF46604">
    <property type="entry name" value="Epsilon subunit of F1F0-ATP synthase C-terminal domain"/>
    <property type="match status" value="1"/>
</dbReference>
<accession>A0ABS8EWV0</accession>
<comment type="caution">
    <text evidence="12">The sequence shown here is derived from an EMBL/GenBank/DDBJ whole genome shotgun (WGS) entry which is preliminary data.</text>
</comment>
<organism evidence="12 13">
    <name type="scientific">Hominisplanchenecus faecis</name>
    <dbReference type="NCBI Taxonomy" id="2885351"/>
    <lineage>
        <taxon>Bacteria</taxon>
        <taxon>Bacillati</taxon>
        <taxon>Bacillota</taxon>
        <taxon>Clostridia</taxon>
        <taxon>Lachnospirales</taxon>
        <taxon>Lachnospiraceae</taxon>
        <taxon>Hominisplanchenecus</taxon>
    </lineage>
</organism>
<comment type="function">
    <text evidence="8">Produces ATP from ADP in the presence of a proton gradient across the membrane.</text>
</comment>
<comment type="similarity">
    <text evidence="2 8 9">Belongs to the ATPase epsilon chain family.</text>
</comment>
<dbReference type="NCBIfam" id="TIGR01216">
    <property type="entry name" value="ATP_synt_epsi"/>
    <property type="match status" value="1"/>
</dbReference>
<evidence type="ECO:0000256" key="5">
    <source>
        <dbReference type="ARBA" id="ARBA00023136"/>
    </source>
</evidence>
<dbReference type="CDD" id="cd12152">
    <property type="entry name" value="F1-ATPase_delta"/>
    <property type="match status" value="1"/>
</dbReference>
<keyword evidence="13" id="KW-1185">Reference proteome</keyword>
<keyword evidence="6 8" id="KW-0139">CF(1)</keyword>
<dbReference type="EMBL" id="JAJEQE010000024">
    <property type="protein sequence ID" value="MCC2149249.1"/>
    <property type="molecule type" value="Genomic_DNA"/>
</dbReference>